<keyword evidence="2" id="KW-1003">Cell membrane</keyword>
<dbReference type="PANTHER" id="PTHR21137">
    <property type="entry name" value="ODORANT RECEPTOR"/>
    <property type="match status" value="1"/>
</dbReference>
<comment type="subunit">
    <text evidence="10">Interacts with Orco. Complexes exist early in the endomembrane system in olfactory sensory neurons (OSNs), coupling these complexes to the conserved ciliary trafficking pathway.</text>
</comment>
<dbReference type="KEGG" id="dgr:6568334"/>
<proteinExistence type="inferred from homology"/>
<evidence type="ECO:0000256" key="7">
    <source>
        <dbReference type="ARBA" id="ARBA00023136"/>
    </source>
</evidence>
<comment type="caution">
    <text evidence="11">Lacks conserved residue(s) required for the propagation of feature annotation.</text>
</comment>
<reference evidence="12 13" key="1">
    <citation type="journal article" date="2007" name="Nature">
        <title>Evolution of genes and genomes on the Drosophila phylogeny.</title>
        <authorList>
            <consortium name="Drosophila 12 Genomes Consortium"/>
            <person name="Clark A.G."/>
            <person name="Eisen M.B."/>
            <person name="Smith D.R."/>
            <person name="Bergman C.M."/>
            <person name="Oliver B."/>
            <person name="Markow T.A."/>
            <person name="Kaufman T.C."/>
            <person name="Kellis M."/>
            <person name="Gelbart W."/>
            <person name="Iyer V.N."/>
            <person name="Pollard D.A."/>
            <person name="Sackton T.B."/>
            <person name="Larracuente A.M."/>
            <person name="Singh N.D."/>
            <person name="Abad J.P."/>
            <person name="Abt D.N."/>
            <person name="Adryan B."/>
            <person name="Aguade M."/>
            <person name="Akashi H."/>
            <person name="Anderson W.W."/>
            <person name="Aquadro C.F."/>
            <person name="Ardell D.H."/>
            <person name="Arguello R."/>
            <person name="Artieri C.G."/>
            <person name="Barbash D.A."/>
            <person name="Barker D."/>
            <person name="Barsanti P."/>
            <person name="Batterham P."/>
            <person name="Batzoglou S."/>
            <person name="Begun D."/>
            <person name="Bhutkar A."/>
            <person name="Blanco E."/>
            <person name="Bosak S.A."/>
            <person name="Bradley R.K."/>
            <person name="Brand A.D."/>
            <person name="Brent M.R."/>
            <person name="Brooks A.N."/>
            <person name="Brown R.H."/>
            <person name="Butlin R.K."/>
            <person name="Caggese C."/>
            <person name="Calvi B.R."/>
            <person name="Bernardo de Carvalho A."/>
            <person name="Caspi A."/>
            <person name="Castrezana S."/>
            <person name="Celniker S.E."/>
            <person name="Chang J.L."/>
            <person name="Chapple C."/>
            <person name="Chatterji S."/>
            <person name="Chinwalla A."/>
            <person name="Civetta A."/>
            <person name="Clifton S.W."/>
            <person name="Comeron J.M."/>
            <person name="Costello J.C."/>
            <person name="Coyne J.A."/>
            <person name="Daub J."/>
            <person name="David R.G."/>
            <person name="Delcher A.L."/>
            <person name="Delehaunty K."/>
            <person name="Do C.B."/>
            <person name="Ebling H."/>
            <person name="Edwards K."/>
            <person name="Eickbush T."/>
            <person name="Evans J.D."/>
            <person name="Filipski A."/>
            <person name="Findeiss S."/>
            <person name="Freyhult E."/>
            <person name="Fulton L."/>
            <person name="Fulton R."/>
            <person name="Garcia A.C."/>
            <person name="Gardiner A."/>
            <person name="Garfield D.A."/>
            <person name="Garvin B.E."/>
            <person name="Gibson G."/>
            <person name="Gilbert D."/>
            <person name="Gnerre S."/>
            <person name="Godfrey J."/>
            <person name="Good R."/>
            <person name="Gotea V."/>
            <person name="Gravely B."/>
            <person name="Greenberg A.J."/>
            <person name="Griffiths-Jones S."/>
            <person name="Gross S."/>
            <person name="Guigo R."/>
            <person name="Gustafson E.A."/>
            <person name="Haerty W."/>
            <person name="Hahn M.W."/>
            <person name="Halligan D.L."/>
            <person name="Halpern A.L."/>
            <person name="Halter G.M."/>
            <person name="Han M.V."/>
            <person name="Heger A."/>
            <person name="Hillier L."/>
            <person name="Hinrichs A.S."/>
            <person name="Holmes I."/>
            <person name="Hoskins R.A."/>
            <person name="Hubisz M.J."/>
            <person name="Hultmark D."/>
            <person name="Huntley M.A."/>
            <person name="Jaffe D.B."/>
            <person name="Jagadeeshan S."/>
            <person name="Jeck W.R."/>
            <person name="Johnson J."/>
            <person name="Jones C.D."/>
            <person name="Jordan W.C."/>
            <person name="Karpen G.H."/>
            <person name="Kataoka E."/>
            <person name="Keightley P.D."/>
            <person name="Kheradpour P."/>
            <person name="Kirkness E.F."/>
            <person name="Koerich L.B."/>
            <person name="Kristiansen K."/>
            <person name="Kudrna D."/>
            <person name="Kulathinal R.J."/>
            <person name="Kumar S."/>
            <person name="Kwok R."/>
            <person name="Lander E."/>
            <person name="Langley C.H."/>
            <person name="Lapoint R."/>
            <person name="Lazzaro B.P."/>
            <person name="Lee S.J."/>
            <person name="Levesque L."/>
            <person name="Li R."/>
            <person name="Lin C.F."/>
            <person name="Lin M.F."/>
            <person name="Lindblad-Toh K."/>
            <person name="Llopart A."/>
            <person name="Long M."/>
            <person name="Low L."/>
            <person name="Lozovsky E."/>
            <person name="Lu J."/>
            <person name="Luo M."/>
            <person name="Machado C.A."/>
            <person name="Makalowski W."/>
            <person name="Marzo M."/>
            <person name="Matsuda M."/>
            <person name="Matzkin L."/>
            <person name="McAllister B."/>
            <person name="McBride C.S."/>
            <person name="McKernan B."/>
            <person name="McKernan K."/>
            <person name="Mendez-Lago M."/>
            <person name="Minx P."/>
            <person name="Mollenhauer M.U."/>
            <person name="Montooth K."/>
            <person name="Mount S.M."/>
            <person name="Mu X."/>
            <person name="Myers E."/>
            <person name="Negre B."/>
            <person name="Newfeld S."/>
            <person name="Nielsen R."/>
            <person name="Noor M.A."/>
            <person name="O'Grady P."/>
            <person name="Pachter L."/>
            <person name="Papaceit M."/>
            <person name="Parisi M.J."/>
            <person name="Parisi M."/>
            <person name="Parts L."/>
            <person name="Pedersen J.S."/>
            <person name="Pesole G."/>
            <person name="Phillippy A.M."/>
            <person name="Ponting C.P."/>
            <person name="Pop M."/>
            <person name="Porcelli D."/>
            <person name="Powell J.R."/>
            <person name="Prohaska S."/>
            <person name="Pruitt K."/>
            <person name="Puig M."/>
            <person name="Quesneville H."/>
            <person name="Ram K.R."/>
            <person name="Rand D."/>
            <person name="Rasmussen M.D."/>
            <person name="Reed L.K."/>
            <person name="Reenan R."/>
            <person name="Reily A."/>
            <person name="Remington K.A."/>
            <person name="Rieger T.T."/>
            <person name="Ritchie M.G."/>
            <person name="Robin C."/>
            <person name="Rogers Y.H."/>
            <person name="Rohde C."/>
            <person name="Rozas J."/>
            <person name="Rubenfield M.J."/>
            <person name="Ruiz A."/>
            <person name="Russo S."/>
            <person name="Salzberg S.L."/>
            <person name="Sanchez-Gracia A."/>
            <person name="Saranga D.J."/>
            <person name="Sato H."/>
            <person name="Schaeffer S.W."/>
            <person name="Schatz M.C."/>
            <person name="Schlenke T."/>
            <person name="Schwartz R."/>
            <person name="Segarra C."/>
            <person name="Singh R.S."/>
            <person name="Sirot L."/>
            <person name="Sirota M."/>
            <person name="Sisneros N.B."/>
            <person name="Smith C.D."/>
            <person name="Smith T.F."/>
            <person name="Spieth J."/>
            <person name="Stage D.E."/>
            <person name="Stark A."/>
            <person name="Stephan W."/>
            <person name="Strausberg R.L."/>
            <person name="Strempel S."/>
            <person name="Sturgill D."/>
            <person name="Sutton G."/>
            <person name="Sutton G.G."/>
            <person name="Tao W."/>
            <person name="Teichmann S."/>
            <person name="Tobari Y.N."/>
            <person name="Tomimura Y."/>
            <person name="Tsolas J.M."/>
            <person name="Valente V.L."/>
            <person name="Venter E."/>
            <person name="Venter J.C."/>
            <person name="Vicario S."/>
            <person name="Vieira F.G."/>
            <person name="Vilella A.J."/>
            <person name="Villasante A."/>
            <person name="Walenz B."/>
            <person name="Wang J."/>
            <person name="Wasserman M."/>
            <person name="Watts T."/>
            <person name="Wilson D."/>
            <person name="Wilson R.K."/>
            <person name="Wing R.A."/>
            <person name="Wolfner M.F."/>
            <person name="Wong A."/>
            <person name="Wong G.K."/>
            <person name="Wu C.I."/>
            <person name="Wu G."/>
            <person name="Yamamoto D."/>
            <person name="Yang H.P."/>
            <person name="Yang S.P."/>
            <person name="Yorke J.A."/>
            <person name="Yoshida K."/>
            <person name="Zdobnov E."/>
            <person name="Zhang P."/>
            <person name="Zhang Y."/>
            <person name="Zimin A.V."/>
            <person name="Baldwin J."/>
            <person name="Abdouelleil A."/>
            <person name="Abdulkadir J."/>
            <person name="Abebe A."/>
            <person name="Abera B."/>
            <person name="Abreu J."/>
            <person name="Acer S.C."/>
            <person name="Aftuck L."/>
            <person name="Alexander A."/>
            <person name="An P."/>
            <person name="Anderson E."/>
            <person name="Anderson S."/>
            <person name="Arachi H."/>
            <person name="Azer M."/>
            <person name="Bachantsang P."/>
            <person name="Barry A."/>
            <person name="Bayul T."/>
            <person name="Berlin A."/>
            <person name="Bessette D."/>
            <person name="Bloom T."/>
            <person name="Blye J."/>
            <person name="Boguslavskiy L."/>
            <person name="Bonnet C."/>
            <person name="Boukhgalter B."/>
            <person name="Bourzgui I."/>
            <person name="Brown A."/>
            <person name="Cahill P."/>
            <person name="Channer S."/>
            <person name="Cheshatsang Y."/>
            <person name="Chuda L."/>
            <person name="Citroen M."/>
            <person name="Collymore A."/>
            <person name="Cooke P."/>
            <person name="Costello M."/>
            <person name="D'Aco K."/>
            <person name="Daza R."/>
            <person name="De Haan G."/>
            <person name="DeGray S."/>
            <person name="DeMaso C."/>
            <person name="Dhargay N."/>
            <person name="Dooley K."/>
            <person name="Dooley E."/>
            <person name="Doricent M."/>
            <person name="Dorje P."/>
            <person name="Dorjee K."/>
            <person name="Dupes A."/>
            <person name="Elong R."/>
            <person name="Falk J."/>
            <person name="Farina A."/>
            <person name="Faro S."/>
            <person name="Ferguson D."/>
            <person name="Fisher S."/>
            <person name="Foley C.D."/>
            <person name="Franke A."/>
            <person name="Friedrich D."/>
            <person name="Gadbois L."/>
            <person name="Gearin G."/>
            <person name="Gearin C.R."/>
            <person name="Giannoukos G."/>
            <person name="Goode T."/>
            <person name="Graham J."/>
            <person name="Grandbois E."/>
            <person name="Grewal S."/>
            <person name="Gyaltsen K."/>
            <person name="Hafez N."/>
            <person name="Hagos B."/>
            <person name="Hall J."/>
            <person name="Henson C."/>
            <person name="Hollinger A."/>
            <person name="Honan T."/>
            <person name="Huard M.D."/>
            <person name="Hughes L."/>
            <person name="Hurhula B."/>
            <person name="Husby M.E."/>
            <person name="Kamat A."/>
            <person name="Kanga B."/>
            <person name="Kashin S."/>
            <person name="Khazanovich D."/>
            <person name="Kisner P."/>
            <person name="Lance K."/>
            <person name="Lara M."/>
            <person name="Lee W."/>
            <person name="Lennon N."/>
            <person name="Letendre F."/>
            <person name="LeVine R."/>
            <person name="Lipovsky A."/>
            <person name="Liu X."/>
            <person name="Liu J."/>
            <person name="Liu S."/>
            <person name="Lokyitsang T."/>
            <person name="Lokyitsang Y."/>
            <person name="Lubonja R."/>
            <person name="Lui A."/>
            <person name="MacDonald P."/>
            <person name="Magnisalis V."/>
            <person name="Maru K."/>
            <person name="Matthews C."/>
            <person name="McCusker W."/>
            <person name="McDonough S."/>
            <person name="Mehta T."/>
            <person name="Meldrim J."/>
            <person name="Meneus L."/>
            <person name="Mihai O."/>
            <person name="Mihalev A."/>
            <person name="Mihova T."/>
            <person name="Mittelman R."/>
            <person name="Mlenga V."/>
            <person name="Montmayeur A."/>
            <person name="Mulrain L."/>
            <person name="Navidi A."/>
            <person name="Naylor J."/>
            <person name="Negash T."/>
            <person name="Nguyen T."/>
            <person name="Nguyen N."/>
            <person name="Nicol R."/>
            <person name="Norbu C."/>
            <person name="Norbu N."/>
            <person name="Novod N."/>
            <person name="O'Neill B."/>
            <person name="Osman S."/>
            <person name="Markiewicz E."/>
            <person name="Oyono O.L."/>
            <person name="Patti C."/>
            <person name="Phunkhang P."/>
            <person name="Pierre F."/>
            <person name="Priest M."/>
            <person name="Raghuraman S."/>
            <person name="Rege F."/>
            <person name="Reyes R."/>
            <person name="Rise C."/>
            <person name="Rogov P."/>
            <person name="Ross K."/>
            <person name="Ryan E."/>
            <person name="Settipalli S."/>
            <person name="Shea T."/>
            <person name="Sherpa N."/>
            <person name="Shi L."/>
            <person name="Shih D."/>
            <person name="Sparrow T."/>
            <person name="Spaulding J."/>
            <person name="Stalker J."/>
            <person name="Stange-Thomann N."/>
            <person name="Stavropoulos S."/>
            <person name="Stone C."/>
            <person name="Strader C."/>
            <person name="Tesfaye S."/>
            <person name="Thomson T."/>
            <person name="Thoulutsang Y."/>
            <person name="Thoulutsang D."/>
            <person name="Topham K."/>
            <person name="Topping I."/>
            <person name="Tsamla T."/>
            <person name="Vassiliev H."/>
            <person name="Vo A."/>
            <person name="Wangchuk T."/>
            <person name="Wangdi T."/>
            <person name="Weiand M."/>
            <person name="Wilkinson J."/>
            <person name="Wilson A."/>
            <person name="Yadav S."/>
            <person name="Young G."/>
            <person name="Yu Q."/>
            <person name="Zembek L."/>
            <person name="Zhong D."/>
            <person name="Zimmer A."/>
            <person name="Zwirko Z."/>
            <person name="Jaffe D.B."/>
            <person name="Alvarez P."/>
            <person name="Brockman W."/>
            <person name="Butler J."/>
            <person name="Chin C."/>
            <person name="Gnerre S."/>
            <person name="Grabherr M."/>
            <person name="Kleber M."/>
            <person name="Mauceli E."/>
            <person name="MacCallum I."/>
        </authorList>
    </citation>
    <scope>NUCLEOTIDE SEQUENCE [LARGE SCALE GENOMIC DNA]</scope>
    <source>
        <strain evidence="13">Tucson 15287-2541.00</strain>
    </source>
</reference>
<evidence type="ECO:0000313" key="13">
    <source>
        <dbReference type="Proteomes" id="UP000001070"/>
    </source>
</evidence>
<evidence type="ECO:0000256" key="9">
    <source>
        <dbReference type="ARBA" id="ARBA00023224"/>
    </source>
</evidence>
<dbReference type="Pfam" id="PF02949">
    <property type="entry name" value="7tm_6"/>
    <property type="match status" value="1"/>
</dbReference>
<keyword evidence="7 11" id="KW-0472">Membrane</keyword>
<dbReference type="EMBL" id="CH916374">
    <property type="protein sequence ID" value="EDV91313.1"/>
    <property type="molecule type" value="Genomic_DNA"/>
</dbReference>
<dbReference type="InParanoid" id="B4JUZ3"/>
<evidence type="ECO:0000313" key="12">
    <source>
        <dbReference type="EMBL" id="EDV91313.1"/>
    </source>
</evidence>
<keyword evidence="3 11" id="KW-0716">Sensory transduction</keyword>
<keyword evidence="6 11" id="KW-1133">Transmembrane helix</keyword>
<organism evidence="13">
    <name type="scientific">Drosophila grimshawi</name>
    <name type="common">Hawaiian fruit fly</name>
    <name type="synonym">Idiomyia grimshawi</name>
    <dbReference type="NCBI Taxonomy" id="7222"/>
    <lineage>
        <taxon>Eukaryota</taxon>
        <taxon>Metazoa</taxon>
        <taxon>Ecdysozoa</taxon>
        <taxon>Arthropoda</taxon>
        <taxon>Hexapoda</taxon>
        <taxon>Insecta</taxon>
        <taxon>Pterygota</taxon>
        <taxon>Neoptera</taxon>
        <taxon>Endopterygota</taxon>
        <taxon>Diptera</taxon>
        <taxon>Brachycera</taxon>
        <taxon>Muscomorpha</taxon>
        <taxon>Ephydroidea</taxon>
        <taxon>Drosophilidae</taxon>
        <taxon>Drosophila</taxon>
        <taxon>Hawaiian Drosophila</taxon>
    </lineage>
</organism>
<dbReference type="Proteomes" id="UP000001070">
    <property type="component" value="Unassembled WGS sequence"/>
</dbReference>
<dbReference type="GO" id="GO:0005549">
    <property type="term" value="F:odorant binding"/>
    <property type="evidence" value="ECO:0007669"/>
    <property type="project" value="InterPro"/>
</dbReference>
<keyword evidence="9 11" id="KW-0807">Transducer</keyword>
<evidence type="ECO:0000256" key="5">
    <source>
        <dbReference type="ARBA" id="ARBA00022725"/>
    </source>
</evidence>
<dbReference type="STRING" id="7222.B4JUZ3"/>
<evidence type="ECO:0000256" key="3">
    <source>
        <dbReference type="ARBA" id="ARBA00022606"/>
    </source>
</evidence>
<sequence>MPLAKMDSFLKYANFFYSAVGIEPYTKMSRSSVASRWISLVFWANLINLSLNLLGELGLVLIAFATGEHILEAITVMSYIGFVSVGIIKMMFVWQKKPALSHIIWELEKVFPCDKAAQLAYNLDKYLNSCLRISFTFSMLYSVLIWTYNLFDIMQYCVYDLWLEMREVPLLLPYPIYVPWHWQGHWSYYLLVISQNIAGYTSAAGHVSTDLLLCAITTLIVMHFDYLARTIEKQVLSGDWSKDSRVLFDVVQYHERLLLLSDQLNEVFGVPLLMNLLISSFVICFVGFQMTVGVPIDLLIKLFLFLISSLCEAYLICHHGQLIADASFGISAAAYNQNWYYADVRYRRSLILIIARSQSPVYLKATVFMKITRGTMTDLLQLSYKFFALLRTMYAV</sequence>
<dbReference type="AlphaFoldDB" id="B4JUZ3"/>
<dbReference type="GO" id="GO:0005886">
    <property type="term" value="C:plasma membrane"/>
    <property type="evidence" value="ECO:0007669"/>
    <property type="project" value="UniProtKB-SubCell"/>
</dbReference>
<keyword evidence="13" id="KW-1185">Reference proteome</keyword>
<evidence type="ECO:0000256" key="8">
    <source>
        <dbReference type="ARBA" id="ARBA00023170"/>
    </source>
</evidence>
<feature type="transmembrane region" description="Helical" evidence="11">
    <location>
        <begin position="70"/>
        <end position="92"/>
    </location>
</feature>
<gene>
    <name evidence="12" type="primary">Dgri\GH14713</name>
    <name evidence="12" type="ORF">Dgri_GH14713</name>
</gene>
<comment type="subcellular location">
    <subcellularLocation>
        <location evidence="1 11">Cell membrane</location>
        <topology evidence="1 11">Multi-pass membrane protein</topology>
    </subcellularLocation>
</comment>
<feature type="transmembrane region" description="Helical" evidence="11">
    <location>
        <begin position="130"/>
        <end position="151"/>
    </location>
</feature>
<dbReference type="OMA" id="YANFFYK"/>
<evidence type="ECO:0000256" key="6">
    <source>
        <dbReference type="ARBA" id="ARBA00022989"/>
    </source>
</evidence>
<comment type="similarity">
    <text evidence="11">Belongs to the insect chemoreceptor superfamily. Heteromeric odorant receptor channel (TC 1.A.69) family.</text>
</comment>
<dbReference type="PANTHER" id="PTHR21137:SF44">
    <property type="entry name" value="ODORANT RECEPTOR 13A-RELATED"/>
    <property type="match status" value="1"/>
</dbReference>
<dbReference type="GO" id="GO:0004984">
    <property type="term" value="F:olfactory receptor activity"/>
    <property type="evidence" value="ECO:0007669"/>
    <property type="project" value="InterPro"/>
</dbReference>
<keyword evidence="5 11" id="KW-0552">Olfaction</keyword>
<protein>
    <recommendedName>
        <fullName evidence="11">Odorant receptor</fullName>
    </recommendedName>
</protein>
<evidence type="ECO:0000256" key="2">
    <source>
        <dbReference type="ARBA" id="ARBA00022475"/>
    </source>
</evidence>
<feature type="transmembrane region" description="Helical" evidence="11">
    <location>
        <begin position="267"/>
        <end position="286"/>
    </location>
</feature>
<name>B4JUZ3_DROGR</name>
<evidence type="ECO:0000256" key="10">
    <source>
        <dbReference type="ARBA" id="ARBA00038679"/>
    </source>
</evidence>
<feature type="transmembrane region" description="Helical" evidence="11">
    <location>
        <begin position="37"/>
        <end position="64"/>
    </location>
</feature>
<evidence type="ECO:0000256" key="1">
    <source>
        <dbReference type="ARBA" id="ARBA00004651"/>
    </source>
</evidence>
<keyword evidence="8 11" id="KW-0675">Receptor</keyword>
<evidence type="ECO:0000256" key="4">
    <source>
        <dbReference type="ARBA" id="ARBA00022692"/>
    </source>
</evidence>
<dbReference type="GO" id="GO:0007165">
    <property type="term" value="P:signal transduction"/>
    <property type="evidence" value="ECO:0007669"/>
    <property type="project" value="UniProtKB-KW"/>
</dbReference>
<feature type="transmembrane region" description="Helical" evidence="11">
    <location>
        <begin position="298"/>
        <end position="316"/>
    </location>
</feature>
<dbReference type="FunCoup" id="B4JUZ3">
    <property type="interactions" value="75"/>
</dbReference>
<dbReference type="eggNOG" id="ENOG502SR0T">
    <property type="taxonomic scope" value="Eukaryota"/>
</dbReference>
<dbReference type="PhylomeDB" id="B4JUZ3"/>
<accession>B4JUZ3</accession>
<evidence type="ECO:0000256" key="11">
    <source>
        <dbReference type="RuleBase" id="RU351113"/>
    </source>
</evidence>
<dbReference type="InterPro" id="IPR004117">
    <property type="entry name" value="7tm6_olfct_rcpt"/>
</dbReference>
<dbReference type="HOGENOM" id="CLU_033399_0_0_1"/>
<keyword evidence="4 11" id="KW-0812">Transmembrane</keyword>
<dbReference type="OrthoDB" id="8185860at2759"/>